<keyword evidence="3" id="KW-0732">Signal</keyword>
<dbReference type="SMART" id="SM00554">
    <property type="entry name" value="FAS1"/>
    <property type="match status" value="1"/>
</dbReference>
<dbReference type="InterPro" id="IPR036378">
    <property type="entry name" value="FAS1_dom_sf"/>
</dbReference>
<dbReference type="Pfam" id="PF02469">
    <property type="entry name" value="Fasciclin"/>
    <property type="match status" value="1"/>
</dbReference>
<evidence type="ECO:0000256" key="1">
    <source>
        <dbReference type="SAM" id="MobiDB-lite"/>
    </source>
</evidence>
<sequence length="352" mass="37146">MLGQHLLAFTSLFAVLAGGQSLLTVLEDNGFTEYAALIRGDPFLEAASDLIVYAPTNAALVANNGSLTRRATDEDLKKTRARFGAVNRSAPRPQEPPTRSPPVVNGTRRVRHRDELVPSGSAFVTLLDDPEFVNLGPGINQSIVEKRAVSSELPVVFAGLGAAVRVMGDDIPFDKGVIRPTNGLPTLPQTASKTLRFLGIDRFLDALNQTGLLAELDAQKGPITILAPDDNAFKNRTFTHDQLTALVKQHILVDYFAYTPLLRNGQVYPTLGGGQVVVSVDTKGAVYLGGAPILAGDAIITNGAIHTIGKVLGAPASPPPPVTGGANSMMVQSWMTLAVSAVGIMVAAGYFT</sequence>
<dbReference type="Gene3D" id="2.30.180.10">
    <property type="entry name" value="FAS1 domain"/>
    <property type="match status" value="1"/>
</dbReference>
<dbReference type="InterPro" id="IPR000782">
    <property type="entry name" value="FAS1_domain"/>
</dbReference>
<dbReference type="GO" id="GO:0016236">
    <property type="term" value="P:macroautophagy"/>
    <property type="evidence" value="ECO:0007669"/>
    <property type="project" value="TreeGrafter"/>
</dbReference>
<comment type="caution">
    <text evidence="5">The sequence shown here is derived from an EMBL/GenBank/DDBJ whole genome shotgun (WGS) entry which is preliminary data.</text>
</comment>
<feature type="signal peptide" evidence="3">
    <location>
        <begin position="1"/>
        <end position="19"/>
    </location>
</feature>
<evidence type="ECO:0000256" key="3">
    <source>
        <dbReference type="SAM" id="SignalP"/>
    </source>
</evidence>
<dbReference type="SUPFAM" id="SSF82153">
    <property type="entry name" value="FAS1 domain"/>
    <property type="match status" value="1"/>
</dbReference>
<feature type="chain" id="PRO_5042227822" description="FAS1 domain-containing protein" evidence="3">
    <location>
        <begin position="20"/>
        <end position="352"/>
    </location>
</feature>
<dbReference type="Proteomes" id="UP001197093">
    <property type="component" value="Unassembled WGS sequence"/>
</dbReference>
<dbReference type="PANTHER" id="PTHR10900:SF77">
    <property type="entry name" value="FI19380P1"/>
    <property type="match status" value="1"/>
</dbReference>
<feature type="region of interest" description="Disordered" evidence="1">
    <location>
        <begin position="80"/>
        <end position="110"/>
    </location>
</feature>
<evidence type="ECO:0000256" key="2">
    <source>
        <dbReference type="SAM" id="Phobius"/>
    </source>
</evidence>
<reference evidence="5" key="1">
    <citation type="submission" date="2023-02" db="EMBL/GenBank/DDBJ databases">
        <authorList>
            <person name="Palmer J.M."/>
        </authorList>
    </citation>
    <scope>NUCLEOTIDE SEQUENCE</scope>
    <source>
        <strain evidence="5">FW57</strain>
    </source>
</reference>
<feature type="domain" description="FAS1" evidence="4">
    <location>
        <begin position="184"/>
        <end position="312"/>
    </location>
</feature>
<evidence type="ECO:0000313" key="5">
    <source>
        <dbReference type="EMBL" id="KAG7290338.1"/>
    </source>
</evidence>
<evidence type="ECO:0000259" key="4">
    <source>
        <dbReference type="PROSITE" id="PS50213"/>
    </source>
</evidence>
<dbReference type="InterPro" id="IPR050904">
    <property type="entry name" value="Adhesion/Biosynth-related"/>
</dbReference>
<keyword evidence="6" id="KW-1185">Reference proteome</keyword>
<organism evidence="5 6">
    <name type="scientific">Staphylotrichum longicolle</name>
    <dbReference type="NCBI Taxonomy" id="669026"/>
    <lineage>
        <taxon>Eukaryota</taxon>
        <taxon>Fungi</taxon>
        <taxon>Dikarya</taxon>
        <taxon>Ascomycota</taxon>
        <taxon>Pezizomycotina</taxon>
        <taxon>Sordariomycetes</taxon>
        <taxon>Sordariomycetidae</taxon>
        <taxon>Sordariales</taxon>
        <taxon>Chaetomiaceae</taxon>
        <taxon>Staphylotrichum</taxon>
    </lineage>
</organism>
<feature type="transmembrane region" description="Helical" evidence="2">
    <location>
        <begin position="331"/>
        <end position="351"/>
    </location>
</feature>
<evidence type="ECO:0000313" key="6">
    <source>
        <dbReference type="Proteomes" id="UP001197093"/>
    </source>
</evidence>
<name>A0AAD4EZ47_9PEZI</name>
<dbReference type="EMBL" id="JAHCVI010000001">
    <property type="protein sequence ID" value="KAG7290338.1"/>
    <property type="molecule type" value="Genomic_DNA"/>
</dbReference>
<accession>A0AAD4EZ47</accession>
<proteinExistence type="predicted"/>
<gene>
    <name evidence="5" type="ORF">NEMBOFW57_000338</name>
</gene>
<keyword evidence="2" id="KW-1133">Transmembrane helix</keyword>
<dbReference type="AlphaFoldDB" id="A0AAD4EZ47"/>
<dbReference type="GO" id="GO:0000329">
    <property type="term" value="C:fungal-type vacuole membrane"/>
    <property type="evidence" value="ECO:0007669"/>
    <property type="project" value="TreeGrafter"/>
</dbReference>
<dbReference type="PROSITE" id="PS50213">
    <property type="entry name" value="FAS1"/>
    <property type="match status" value="1"/>
</dbReference>
<keyword evidence="2" id="KW-0472">Membrane</keyword>
<keyword evidence="2" id="KW-0812">Transmembrane</keyword>
<dbReference type="PANTHER" id="PTHR10900">
    <property type="entry name" value="PERIOSTIN-RELATED"/>
    <property type="match status" value="1"/>
</dbReference>
<protein>
    <recommendedName>
        <fullName evidence="4">FAS1 domain-containing protein</fullName>
    </recommendedName>
</protein>